<dbReference type="AlphaFoldDB" id="A0A1G2PFC8"/>
<dbReference type="EMBL" id="MHSR01000008">
    <property type="protein sequence ID" value="OHA47045.1"/>
    <property type="molecule type" value="Genomic_DNA"/>
</dbReference>
<gene>
    <name evidence="1" type="ORF">A2828_03685</name>
</gene>
<dbReference type="Proteomes" id="UP000178869">
    <property type="component" value="Unassembled WGS sequence"/>
</dbReference>
<evidence type="ECO:0000313" key="1">
    <source>
        <dbReference type="EMBL" id="OHA47045.1"/>
    </source>
</evidence>
<evidence type="ECO:0000313" key="2">
    <source>
        <dbReference type="Proteomes" id="UP000178869"/>
    </source>
</evidence>
<protein>
    <submittedName>
        <fullName evidence="1">Uncharacterized protein</fullName>
    </submittedName>
</protein>
<organism evidence="1 2">
    <name type="scientific">Candidatus Terrybacteria bacterium RIFCSPHIGHO2_01_FULL_43_35</name>
    <dbReference type="NCBI Taxonomy" id="1802361"/>
    <lineage>
        <taxon>Bacteria</taxon>
        <taxon>Candidatus Terryibacteriota</taxon>
    </lineage>
</organism>
<accession>A0A1G2PFC8</accession>
<reference evidence="1 2" key="1">
    <citation type="journal article" date="2016" name="Nat. Commun.">
        <title>Thousands of microbial genomes shed light on interconnected biogeochemical processes in an aquifer system.</title>
        <authorList>
            <person name="Anantharaman K."/>
            <person name="Brown C.T."/>
            <person name="Hug L.A."/>
            <person name="Sharon I."/>
            <person name="Castelle C.J."/>
            <person name="Probst A.J."/>
            <person name="Thomas B.C."/>
            <person name="Singh A."/>
            <person name="Wilkins M.J."/>
            <person name="Karaoz U."/>
            <person name="Brodie E.L."/>
            <person name="Williams K.H."/>
            <person name="Hubbard S.S."/>
            <person name="Banfield J.F."/>
        </authorList>
    </citation>
    <scope>NUCLEOTIDE SEQUENCE [LARGE SCALE GENOMIC DNA]</scope>
</reference>
<proteinExistence type="predicted"/>
<comment type="caution">
    <text evidence="1">The sequence shown here is derived from an EMBL/GenBank/DDBJ whole genome shotgun (WGS) entry which is preliminary data.</text>
</comment>
<name>A0A1G2PFC8_9BACT</name>
<sequence length="146" mass="17120">MFIENPETRPIEDMPEETEKIYNASEGTVVAEIILAPEKYGGALPRGSKGEVRRGYSFYELREGEDGVMNMTFLTSRIIDKPTLEAVIEPEEWKRIQRIKKEEERILALNKTQYGQWKRKKIIARPVEFMWQEDNGIWEIKADNQL</sequence>